<dbReference type="SUPFAM" id="SSF141694">
    <property type="entry name" value="AF2212/PG0164-like"/>
    <property type="match status" value="1"/>
</dbReference>
<evidence type="ECO:0000313" key="1">
    <source>
        <dbReference type="EMBL" id="MFC3881323.1"/>
    </source>
</evidence>
<name>A0ABV8ATT6_9BACT</name>
<dbReference type="Gene3D" id="2.40.30.100">
    <property type="entry name" value="AF2212/PG0164-like"/>
    <property type="match status" value="1"/>
</dbReference>
<dbReference type="Pfam" id="PF08922">
    <property type="entry name" value="DUF1905"/>
    <property type="match status" value="1"/>
</dbReference>
<dbReference type="EMBL" id="JBHRZS010000007">
    <property type="protein sequence ID" value="MFC3881323.1"/>
    <property type="molecule type" value="Genomic_DNA"/>
</dbReference>
<dbReference type="RefSeq" id="WP_377906664.1">
    <property type="nucleotide sequence ID" value="NZ_JBHRZS010000007.1"/>
</dbReference>
<dbReference type="InterPro" id="IPR015018">
    <property type="entry name" value="DUF1905"/>
</dbReference>
<dbReference type="Proteomes" id="UP001595805">
    <property type="component" value="Unassembled WGS sequence"/>
</dbReference>
<keyword evidence="2" id="KW-1185">Reference proteome</keyword>
<protein>
    <submittedName>
        <fullName evidence="1">YdeI/OmpD-associated family protein</fullName>
    </submittedName>
</protein>
<dbReference type="Pfam" id="PF13376">
    <property type="entry name" value="OmdA"/>
    <property type="match status" value="1"/>
</dbReference>
<dbReference type="InterPro" id="IPR037079">
    <property type="entry name" value="AF2212/PG0164-like_sf"/>
</dbReference>
<comment type="caution">
    <text evidence="1">The sequence shown here is derived from an EMBL/GenBank/DDBJ whole genome shotgun (WGS) entry which is preliminary data.</text>
</comment>
<sequence length="169" mass="19889">MIEFEAKIEKFDFNHWQHHVHFPEHFLVEIESENKGRIIAWFDGLGPYHLAVFKAKTHPYILVNQQIRNKLKKDAGDLISVKVEIDHSEFGHDVPEKFSVLLDQDEEAAEYFNSLTKGKQRSLIYIVTKVKNPESRMKKSLAIMHHLRLSKGALDYKQLNELIKYYNNL</sequence>
<gene>
    <name evidence="1" type="ORF">ACFOSV_14110</name>
</gene>
<proteinExistence type="predicted"/>
<accession>A0ABV8ATT6</accession>
<organism evidence="1 2">
    <name type="scientific">Algoriphagus namhaensis</name>
    <dbReference type="NCBI Taxonomy" id="915353"/>
    <lineage>
        <taxon>Bacteria</taxon>
        <taxon>Pseudomonadati</taxon>
        <taxon>Bacteroidota</taxon>
        <taxon>Cytophagia</taxon>
        <taxon>Cytophagales</taxon>
        <taxon>Cyclobacteriaceae</taxon>
        <taxon>Algoriphagus</taxon>
    </lineage>
</organism>
<evidence type="ECO:0000313" key="2">
    <source>
        <dbReference type="Proteomes" id="UP001595805"/>
    </source>
</evidence>
<reference evidence="2" key="1">
    <citation type="journal article" date="2019" name="Int. J. Syst. Evol. Microbiol.">
        <title>The Global Catalogue of Microorganisms (GCM) 10K type strain sequencing project: providing services to taxonomists for standard genome sequencing and annotation.</title>
        <authorList>
            <consortium name="The Broad Institute Genomics Platform"/>
            <consortium name="The Broad Institute Genome Sequencing Center for Infectious Disease"/>
            <person name="Wu L."/>
            <person name="Ma J."/>
        </authorList>
    </citation>
    <scope>NUCLEOTIDE SEQUENCE [LARGE SCALE GENOMIC DNA]</scope>
    <source>
        <strain evidence="2">CCUG 60523</strain>
    </source>
</reference>